<gene>
    <name evidence="1" type="ORF">SAMN05216215_101821</name>
</gene>
<dbReference type="AlphaFoldDB" id="A0A1H3G2T8"/>
<dbReference type="OrthoDB" id="9803238at2"/>
<organism evidence="1 2">
    <name type="scientific">Saccharopolyspora shandongensis</name>
    <dbReference type="NCBI Taxonomy" id="418495"/>
    <lineage>
        <taxon>Bacteria</taxon>
        <taxon>Bacillati</taxon>
        <taxon>Actinomycetota</taxon>
        <taxon>Actinomycetes</taxon>
        <taxon>Pseudonocardiales</taxon>
        <taxon>Pseudonocardiaceae</taxon>
        <taxon>Saccharopolyspora</taxon>
    </lineage>
</organism>
<accession>A0A1H3G2T8</accession>
<dbReference type="Proteomes" id="UP000199529">
    <property type="component" value="Unassembled WGS sequence"/>
</dbReference>
<name>A0A1H3G2T8_9PSEU</name>
<sequence length="61" mass="6739">MTSNLTPHLTLSTQLSNERGNQLGYWISALDTILRDYAPDVVLVQGDTTRAAMTSSSLRTR</sequence>
<dbReference type="STRING" id="418495.SAMN05216215_101821"/>
<dbReference type="SUPFAM" id="SSF53756">
    <property type="entry name" value="UDP-Glycosyltransferase/glycogen phosphorylase"/>
    <property type="match status" value="1"/>
</dbReference>
<protein>
    <submittedName>
        <fullName evidence="1">Uncharacterized protein</fullName>
    </submittedName>
</protein>
<reference evidence="2" key="1">
    <citation type="submission" date="2016-10" db="EMBL/GenBank/DDBJ databases">
        <authorList>
            <person name="Varghese N."/>
            <person name="Submissions S."/>
        </authorList>
    </citation>
    <scope>NUCLEOTIDE SEQUENCE [LARGE SCALE GENOMIC DNA]</scope>
    <source>
        <strain evidence="2">CGMCC 4.3530</strain>
    </source>
</reference>
<keyword evidence="2" id="KW-1185">Reference proteome</keyword>
<evidence type="ECO:0000313" key="2">
    <source>
        <dbReference type="Proteomes" id="UP000199529"/>
    </source>
</evidence>
<proteinExistence type="predicted"/>
<evidence type="ECO:0000313" key="1">
    <source>
        <dbReference type="EMBL" id="SDX97536.1"/>
    </source>
</evidence>
<dbReference type="EMBL" id="FNOK01000018">
    <property type="protein sequence ID" value="SDX97536.1"/>
    <property type="molecule type" value="Genomic_DNA"/>
</dbReference>
<dbReference type="Gene3D" id="3.40.50.2000">
    <property type="entry name" value="Glycogen Phosphorylase B"/>
    <property type="match status" value="1"/>
</dbReference>